<evidence type="ECO:0000256" key="1">
    <source>
        <dbReference type="ARBA" id="ARBA00004777"/>
    </source>
</evidence>
<dbReference type="PROSITE" id="PS00721">
    <property type="entry name" value="FTHFS_1"/>
    <property type="match status" value="1"/>
</dbReference>
<dbReference type="NCBIfam" id="NF010030">
    <property type="entry name" value="PRK13505.1"/>
    <property type="match status" value="1"/>
</dbReference>
<evidence type="ECO:0000256" key="6">
    <source>
        <dbReference type="ARBA" id="ARBA00049033"/>
    </source>
</evidence>
<dbReference type="InterPro" id="IPR000559">
    <property type="entry name" value="Formate_THF_ligase"/>
</dbReference>
<organism evidence="9 10">
    <name type="scientific">Candidatus Daviesbacteria bacterium RIFCSPHIGHO2_01_FULL_40_11</name>
    <dbReference type="NCBI Taxonomy" id="1797762"/>
    <lineage>
        <taxon>Bacteria</taxon>
        <taxon>Candidatus Daviesiibacteriota</taxon>
    </lineage>
</organism>
<reference evidence="9 10" key="1">
    <citation type="journal article" date="2016" name="Nat. Commun.">
        <title>Thousands of microbial genomes shed light on interconnected biogeochemical processes in an aquifer system.</title>
        <authorList>
            <person name="Anantharaman K."/>
            <person name="Brown C.T."/>
            <person name="Hug L.A."/>
            <person name="Sharon I."/>
            <person name="Castelle C.J."/>
            <person name="Probst A.J."/>
            <person name="Thomas B.C."/>
            <person name="Singh A."/>
            <person name="Wilkins M.J."/>
            <person name="Karaoz U."/>
            <person name="Brodie E.L."/>
            <person name="Williams K.H."/>
            <person name="Hubbard S.S."/>
            <person name="Banfield J.F."/>
        </authorList>
    </citation>
    <scope>NUCLEOTIDE SEQUENCE [LARGE SCALE GENOMIC DNA]</scope>
</reference>
<comment type="similarity">
    <text evidence="7 8">Belongs to the formate--tetrahydrofolate ligase family.</text>
</comment>
<dbReference type="SUPFAM" id="SSF52540">
    <property type="entry name" value="P-loop containing nucleoside triphosphate hydrolases"/>
    <property type="match status" value="1"/>
</dbReference>
<evidence type="ECO:0000256" key="5">
    <source>
        <dbReference type="ARBA" id="ARBA00022840"/>
    </source>
</evidence>
<feature type="binding site" evidence="8">
    <location>
        <begin position="65"/>
        <end position="72"/>
    </location>
    <ligand>
        <name>ATP</name>
        <dbReference type="ChEBI" id="CHEBI:30616"/>
    </ligand>
</feature>
<dbReference type="Gene3D" id="3.40.50.300">
    <property type="entry name" value="P-loop containing nucleotide triphosphate hydrolases"/>
    <property type="match status" value="1"/>
</dbReference>
<comment type="catalytic activity">
    <reaction evidence="6 8">
        <text>(6S)-5,6,7,8-tetrahydrofolate + formate + ATP = (6R)-10-formyltetrahydrofolate + ADP + phosphate</text>
        <dbReference type="Rhea" id="RHEA:20221"/>
        <dbReference type="ChEBI" id="CHEBI:15740"/>
        <dbReference type="ChEBI" id="CHEBI:30616"/>
        <dbReference type="ChEBI" id="CHEBI:43474"/>
        <dbReference type="ChEBI" id="CHEBI:57453"/>
        <dbReference type="ChEBI" id="CHEBI:195366"/>
        <dbReference type="ChEBI" id="CHEBI:456216"/>
        <dbReference type="EC" id="6.3.4.3"/>
    </reaction>
</comment>
<comment type="pathway">
    <text evidence="1 8">One-carbon metabolism; tetrahydrofolate interconversion.</text>
</comment>
<evidence type="ECO:0000256" key="2">
    <source>
        <dbReference type="ARBA" id="ARBA00022563"/>
    </source>
</evidence>
<evidence type="ECO:0000256" key="4">
    <source>
        <dbReference type="ARBA" id="ARBA00022741"/>
    </source>
</evidence>
<dbReference type="InterPro" id="IPR020628">
    <property type="entry name" value="Formate_THF_ligase_CS"/>
</dbReference>
<evidence type="ECO:0000256" key="7">
    <source>
        <dbReference type="ARBA" id="ARBA00061363"/>
    </source>
</evidence>
<proteinExistence type="inferred from homology"/>
<dbReference type="UniPathway" id="UPA00193"/>
<dbReference type="FunFam" id="3.40.50.300:FF:000245">
    <property type="entry name" value="C-1-tetrahydrofolate synthase, cytoplasmic"/>
    <property type="match status" value="1"/>
</dbReference>
<dbReference type="AlphaFoldDB" id="A0A1F5JKY6"/>
<dbReference type="GO" id="GO:0004329">
    <property type="term" value="F:formate-tetrahydrofolate ligase activity"/>
    <property type="evidence" value="ECO:0007669"/>
    <property type="project" value="UniProtKB-UniRule"/>
</dbReference>
<evidence type="ECO:0000256" key="3">
    <source>
        <dbReference type="ARBA" id="ARBA00022598"/>
    </source>
</evidence>
<gene>
    <name evidence="8" type="primary">fhs</name>
    <name evidence="9" type="ORF">A2867_05320</name>
</gene>
<dbReference type="Proteomes" id="UP000177555">
    <property type="component" value="Unassembled WGS sequence"/>
</dbReference>
<dbReference type="FunFam" id="3.30.1510.10:FF:000001">
    <property type="entry name" value="Formate--tetrahydrofolate ligase"/>
    <property type="match status" value="1"/>
</dbReference>
<dbReference type="Gene3D" id="3.10.410.10">
    <property type="entry name" value="Formyltetrahydrofolate synthetase, domain 3"/>
    <property type="match status" value="1"/>
</dbReference>
<keyword evidence="5 8" id="KW-0067">ATP-binding</keyword>
<keyword evidence="2 8" id="KW-0554">One-carbon metabolism</keyword>
<keyword evidence="3 8" id="KW-0436">Ligase</keyword>
<dbReference type="Gene3D" id="3.30.1510.10">
    <property type="entry name" value="Domain 2, N(10)-formyltetrahydrofolate synthetase"/>
    <property type="match status" value="1"/>
</dbReference>
<keyword evidence="4 8" id="KW-0547">Nucleotide-binding</keyword>
<dbReference type="FunFam" id="3.10.410.10:FF:000001">
    <property type="entry name" value="Putative formate--tetrahydrofolate ligase"/>
    <property type="match status" value="1"/>
</dbReference>
<evidence type="ECO:0000313" key="10">
    <source>
        <dbReference type="Proteomes" id="UP000177555"/>
    </source>
</evidence>
<protein>
    <recommendedName>
        <fullName evidence="8">Formate--tetrahydrofolate ligase</fullName>
        <ecNumber evidence="8">6.3.4.3</ecNumber>
    </recommendedName>
    <alternativeName>
        <fullName evidence="8">Formyltetrahydrofolate synthetase</fullName>
        <shortName evidence="8">FHS</shortName>
        <shortName evidence="8">FTHFS</shortName>
    </alternativeName>
</protein>
<dbReference type="GO" id="GO:0005524">
    <property type="term" value="F:ATP binding"/>
    <property type="evidence" value="ECO:0007669"/>
    <property type="project" value="UniProtKB-UniRule"/>
</dbReference>
<dbReference type="EMBL" id="MFCP01000008">
    <property type="protein sequence ID" value="OGE29272.1"/>
    <property type="molecule type" value="Genomic_DNA"/>
</dbReference>
<evidence type="ECO:0000256" key="8">
    <source>
        <dbReference type="HAMAP-Rule" id="MF_01543"/>
    </source>
</evidence>
<dbReference type="Pfam" id="PF01268">
    <property type="entry name" value="FTHFS"/>
    <property type="match status" value="1"/>
</dbReference>
<dbReference type="InterPro" id="IPR027417">
    <property type="entry name" value="P-loop_NTPase"/>
</dbReference>
<accession>A0A1F5JKY6</accession>
<dbReference type="PROSITE" id="PS00722">
    <property type="entry name" value="FTHFS_2"/>
    <property type="match status" value="1"/>
</dbReference>
<sequence>MLSDLKIAQAAKLKPILEIAADMGFSEDEIELHGKYKAKVSLEVLKRLKDKPNGKYIDVTAITPTPLGEGKTTTTVGLGQALNKIGKKAIICIRQPSLGPVFGIKGGAAGGGYSQIIPMEDFNLHLTGDVHAIGLAHNLLAAFVDNHIFHGNKLNIDPQAITLRRVVDVSDRTLRNIIIGLNKEGMVRETGYDITVASEVMAILALTTGLQDLRRRLGKIVIGTTKDGKPVTAEDLKVAGAMTVLLKDAIKPNLMQTLENTPAFVHCGPFANIAHGNSSILADAIALKLSDYVVTESGFGADLGAEKFMNIKCRTSGLVPNAAVIVATIRALKMHSGRFKVIAGRPLDPGLAKENLAAVREGSANLEKQIENMRYFGIPLVVAINRFASDTDAEIELVKKVSLASGAFAACTSDIHARGGKGGKELAESVVLACEQPNNFRFLYSLEASIKSKIETIAKKIYGAEGVTYLPVAEKAIEMYTQMGYANLPICMAKTHESLSHEKHLKGRPRGFTVPIRDVRLSAGAGFLYPLLGEMRTMPGLPSSPAGEKVDIDSKGRIVGLF</sequence>
<comment type="caution">
    <text evidence="9">The sequence shown here is derived from an EMBL/GenBank/DDBJ whole genome shotgun (WGS) entry which is preliminary data.</text>
</comment>
<dbReference type="GO" id="GO:0035999">
    <property type="term" value="P:tetrahydrofolate interconversion"/>
    <property type="evidence" value="ECO:0007669"/>
    <property type="project" value="UniProtKB-UniRule"/>
</dbReference>
<evidence type="ECO:0000313" key="9">
    <source>
        <dbReference type="EMBL" id="OGE29272.1"/>
    </source>
</evidence>
<name>A0A1F5JKY6_9BACT</name>
<dbReference type="CDD" id="cd00477">
    <property type="entry name" value="FTHFS"/>
    <property type="match status" value="1"/>
</dbReference>
<dbReference type="HAMAP" id="MF_01543">
    <property type="entry name" value="FTHFS"/>
    <property type="match status" value="1"/>
</dbReference>
<dbReference type="EC" id="6.3.4.3" evidence="8"/>